<keyword evidence="1" id="KW-0732">Signal</keyword>
<accession>A0A5N6LTD2</accession>
<dbReference type="Proteomes" id="UP000326396">
    <property type="component" value="Linkage Group LG8"/>
</dbReference>
<evidence type="ECO:0000313" key="2">
    <source>
        <dbReference type="EMBL" id="KAD2804819.1"/>
    </source>
</evidence>
<protein>
    <submittedName>
        <fullName evidence="2">Uncharacterized protein</fullName>
    </submittedName>
</protein>
<name>A0A5N6LTD2_9ASTR</name>
<keyword evidence="3" id="KW-1185">Reference proteome</keyword>
<proteinExistence type="predicted"/>
<evidence type="ECO:0000256" key="1">
    <source>
        <dbReference type="SAM" id="SignalP"/>
    </source>
</evidence>
<feature type="chain" id="PRO_5024282612" evidence="1">
    <location>
        <begin position="30"/>
        <end position="161"/>
    </location>
</feature>
<comment type="caution">
    <text evidence="2">The sequence shown here is derived from an EMBL/GenBank/DDBJ whole genome shotgun (WGS) entry which is preliminary data.</text>
</comment>
<evidence type="ECO:0000313" key="3">
    <source>
        <dbReference type="Proteomes" id="UP000326396"/>
    </source>
</evidence>
<reference evidence="2 3" key="1">
    <citation type="submission" date="2019-05" db="EMBL/GenBank/DDBJ databases">
        <title>Mikania micrantha, genome provides insights into the molecular mechanism of rapid growth.</title>
        <authorList>
            <person name="Liu B."/>
        </authorList>
    </citation>
    <scope>NUCLEOTIDE SEQUENCE [LARGE SCALE GENOMIC DNA]</scope>
    <source>
        <strain evidence="2">NLD-2019</strain>
        <tissue evidence="2">Leaf</tissue>
    </source>
</reference>
<dbReference type="EMBL" id="SZYD01000018">
    <property type="protein sequence ID" value="KAD2804819.1"/>
    <property type="molecule type" value="Genomic_DNA"/>
</dbReference>
<feature type="signal peptide" evidence="1">
    <location>
        <begin position="1"/>
        <end position="29"/>
    </location>
</feature>
<dbReference type="AlphaFoldDB" id="A0A5N6LTD2"/>
<organism evidence="2 3">
    <name type="scientific">Mikania micrantha</name>
    <name type="common">bitter vine</name>
    <dbReference type="NCBI Taxonomy" id="192012"/>
    <lineage>
        <taxon>Eukaryota</taxon>
        <taxon>Viridiplantae</taxon>
        <taxon>Streptophyta</taxon>
        <taxon>Embryophyta</taxon>
        <taxon>Tracheophyta</taxon>
        <taxon>Spermatophyta</taxon>
        <taxon>Magnoliopsida</taxon>
        <taxon>eudicotyledons</taxon>
        <taxon>Gunneridae</taxon>
        <taxon>Pentapetalae</taxon>
        <taxon>asterids</taxon>
        <taxon>campanulids</taxon>
        <taxon>Asterales</taxon>
        <taxon>Asteraceae</taxon>
        <taxon>Asteroideae</taxon>
        <taxon>Heliantheae alliance</taxon>
        <taxon>Eupatorieae</taxon>
        <taxon>Mikania</taxon>
    </lineage>
</organism>
<sequence>MQQVKTRRWWYQGQSLVKALLILPSNVFALQETKKGDDLATLGLCFGAKDVFELGLDRTKNHHKRKYIFQDSIRGDGKLYDDLVAIIHAGDEEALAKQTRAPPRYGLLYSIKIQKIAIFRLVSVTTSFVAEEISMKMHLQVQPLTLTEKHDFFNATLKTMQ</sequence>
<gene>
    <name evidence="2" type="ORF">E3N88_38196</name>
</gene>